<keyword evidence="2" id="KW-1185">Reference proteome</keyword>
<dbReference type="Proteomes" id="UP001607302">
    <property type="component" value="Unassembled WGS sequence"/>
</dbReference>
<evidence type="ECO:0000313" key="2">
    <source>
        <dbReference type="Proteomes" id="UP001607302"/>
    </source>
</evidence>
<reference evidence="1 2" key="1">
    <citation type="journal article" date="2024" name="Ann. Entomol. Soc. Am.">
        <title>Genomic analyses of the southern and eastern yellowjacket wasps (Hymenoptera: Vespidae) reveal evolutionary signatures of social life.</title>
        <authorList>
            <person name="Catto M.A."/>
            <person name="Caine P.B."/>
            <person name="Orr S.E."/>
            <person name="Hunt B.G."/>
            <person name="Goodisman M.A.D."/>
        </authorList>
    </citation>
    <scope>NUCLEOTIDE SEQUENCE [LARGE SCALE GENOMIC DNA]</scope>
    <source>
        <strain evidence="1">233</strain>
        <tissue evidence="1">Head and thorax</tissue>
    </source>
</reference>
<name>A0ABD1ZTX4_VESSQ</name>
<evidence type="ECO:0008006" key="3">
    <source>
        <dbReference type="Google" id="ProtNLM"/>
    </source>
</evidence>
<comment type="caution">
    <text evidence="1">The sequence shown here is derived from an EMBL/GenBank/DDBJ whole genome shotgun (WGS) entry which is preliminary data.</text>
</comment>
<dbReference type="AlphaFoldDB" id="A0ABD1ZTX4"/>
<evidence type="ECO:0000313" key="1">
    <source>
        <dbReference type="EMBL" id="KAL2711813.1"/>
    </source>
</evidence>
<sequence length="78" mass="8935">MADCCYYRCRYSCCLCVAVAWKTAPSIKKRLNSGQKRLTGWMRCLGRVSTEWSNTLHKEPSFDYSAEVSSTTFPSTEH</sequence>
<proteinExistence type="predicted"/>
<protein>
    <recommendedName>
        <fullName evidence="3">Secreted protein</fullName>
    </recommendedName>
</protein>
<organism evidence="1 2">
    <name type="scientific">Vespula squamosa</name>
    <name type="common">Southern yellow jacket</name>
    <name type="synonym">Wasp</name>
    <dbReference type="NCBI Taxonomy" id="30214"/>
    <lineage>
        <taxon>Eukaryota</taxon>
        <taxon>Metazoa</taxon>
        <taxon>Ecdysozoa</taxon>
        <taxon>Arthropoda</taxon>
        <taxon>Hexapoda</taxon>
        <taxon>Insecta</taxon>
        <taxon>Pterygota</taxon>
        <taxon>Neoptera</taxon>
        <taxon>Endopterygota</taxon>
        <taxon>Hymenoptera</taxon>
        <taxon>Apocrita</taxon>
        <taxon>Aculeata</taxon>
        <taxon>Vespoidea</taxon>
        <taxon>Vespidae</taxon>
        <taxon>Vespinae</taxon>
        <taxon>Vespula</taxon>
    </lineage>
</organism>
<accession>A0ABD1ZTX4</accession>
<dbReference type="EMBL" id="JAUDFV010000173">
    <property type="protein sequence ID" value="KAL2711813.1"/>
    <property type="molecule type" value="Genomic_DNA"/>
</dbReference>
<gene>
    <name evidence="1" type="ORF">V1478_018834</name>
</gene>